<proteinExistence type="inferred from homology"/>
<dbReference type="KEGG" id="gah:GAH_01995"/>
<dbReference type="Gene3D" id="3.30.450.370">
    <property type="match status" value="1"/>
</dbReference>
<dbReference type="Gene3D" id="1.10.390.40">
    <property type="match status" value="1"/>
</dbReference>
<dbReference type="InterPro" id="IPR027417">
    <property type="entry name" value="P-loop_NTPase"/>
</dbReference>
<dbReference type="FunFam" id="3.30.450.370:FF:000001">
    <property type="entry name" value="Secretion system protein E"/>
    <property type="match status" value="1"/>
</dbReference>
<dbReference type="PATRIC" id="fig|113653.22.peg.1962"/>
<dbReference type="SUPFAM" id="SSF52540">
    <property type="entry name" value="P-loop containing nucleoside triphosphate hydrolases"/>
    <property type="match status" value="1"/>
</dbReference>
<feature type="domain" description="Bacterial type II secretion system protein E" evidence="2">
    <location>
        <begin position="166"/>
        <end position="412"/>
    </location>
</feature>
<dbReference type="RefSeq" id="WP_048096479.1">
    <property type="nucleotide sequence ID" value="NZ_CP011267.1"/>
</dbReference>
<name>A0A0F7ICW8_9EURY</name>
<evidence type="ECO:0000313" key="4">
    <source>
        <dbReference type="Proteomes" id="UP000034723"/>
    </source>
</evidence>
<dbReference type="InParanoid" id="A0A0F7ICW8"/>
<dbReference type="FunFam" id="3.40.50.300:FF:002252">
    <property type="entry name" value="Type IV secretion system protein"/>
    <property type="match status" value="1"/>
</dbReference>
<dbReference type="OrthoDB" id="33500at2157"/>
<dbReference type="GO" id="GO:0016887">
    <property type="term" value="F:ATP hydrolysis activity"/>
    <property type="evidence" value="ECO:0007669"/>
    <property type="project" value="InterPro"/>
</dbReference>
<accession>A0A0F7ICW8</accession>
<reference evidence="3 4" key="1">
    <citation type="submission" date="2015-04" db="EMBL/GenBank/DDBJ databases">
        <title>The complete genome sequence of the hyperthermophilic, obligate iron-reducing archaeon Geoglobus ahangari strain 234T.</title>
        <authorList>
            <person name="Manzella M.P."/>
            <person name="Holmes D.E."/>
            <person name="Rocheleau J.M."/>
            <person name="Chung A."/>
            <person name="Reguera G."/>
            <person name="Kashefi K."/>
        </authorList>
    </citation>
    <scope>NUCLEOTIDE SEQUENCE [LARGE SCALE GENOMIC DNA]</scope>
    <source>
        <strain evidence="3 4">234</strain>
    </source>
</reference>
<dbReference type="EMBL" id="CP011267">
    <property type="protein sequence ID" value="AKG90734.1"/>
    <property type="molecule type" value="Genomic_DNA"/>
</dbReference>
<comment type="similarity">
    <text evidence="1">Belongs to the GSP E family.</text>
</comment>
<dbReference type="InterPro" id="IPR001482">
    <property type="entry name" value="T2SS/T4SS_dom"/>
</dbReference>
<evidence type="ECO:0000256" key="1">
    <source>
        <dbReference type="ARBA" id="ARBA00006611"/>
    </source>
</evidence>
<dbReference type="PANTHER" id="PTHR30486:SF14">
    <property type="entry name" value="FLAGELLA ACCESSORY PROTEIN I"/>
    <property type="match status" value="1"/>
</dbReference>
<keyword evidence="3" id="KW-0282">Flagellum</keyword>
<dbReference type="CDD" id="cd01130">
    <property type="entry name" value="VirB11-like_ATPase"/>
    <property type="match status" value="1"/>
</dbReference>
<keyword evidence="4" id="KW-1185">Reference proteome</keyword>
<keyword evidence="3" id="KW-0966">Cell projection</keyword>
<dbReference type="InterPro" id="IPR050921">
    <property type="entry name" value="T4SS_GSP_E_ATPase"/>
</dbReference>
<evidence type="ECO:0000313" key="3">
    <source>
        <dbReference type="EMBL" id="AKG90734.1"/>
    </source>
</evidence>
<sequence length="547" mass="63000">MKAIVSDRLDVALKRNPHLKRYLDSFRKREGTIPNFVVQLSREMKSLPRPNIIYPVGDPVFIHIYTDREGKKHYIAIEPRLRREEEDKFNAVLDAMLELAPYEPPPESDEEMERLIDKLFDQVVEVTSVRKDYKKRSRFSLSFSKIPLTREEAYNFRYLIKREVVGTGPLEPLIRDPYIEDIHVIGPKNTHIVHKIFDMMPTNIDFGDDLKMAEFLKNLGERMGRPVSEKEPIVDGSLPDGSRINIIYSTDVSLKGPSFTIRKFTAVPISITQLINWGTLSAEVAAYLWLCLEYGMSIWVSGETASGKTTTLNAMIPFIKPDSKIYTAEDTPEVQVPHAVWQQLNTRERGEAGKVDLFDLLRAALRSRPNYIIVGEIRGKEGSIAFQAMQTGHPVLATFHAGSVKKLIQRLTGDPINVPITFIDNLNVALIQQAVYRKGQFLRRCLVVEEIEGYYEEIGGVVTRSVFEWDSVNDEHIFRGLYNSYILENKIAQTAGYEDPREIYNELELRARILSRMVEEKIFDYYEVVRIIWNFYKKGIEGLPFRL</sequence>
<dbReference type="Pfam" id="PF00437">
    <property type="entry name" value="T2SSE"/>
    <property type="match status" value="1"/>
</dbReference>
<dbReference type="GeneID" id="24804559"/>
<dbReference type="PANTHER" id="PTHR30486">
    <property type="entry name" value="TWITCHING MOTILITY PROTEIN PILT"/>
    <property type="match status" value="1"/>
</dbReference>
<keyword evidence="3" id="KW-0969">Cilium</keyword>
<dbReference type="HOGENOM" id="CLU_005379_2_2_2"/>
<protein>
    <submittedName>
        <fullName evidence="3">Archaeal flagellar protein FlaI</fullName>
    </submittedName>
</protein>
<dbReference type="Gene3D" id="3.40.50.300">
    <property type="entry name" value="P-loop containing nucleotide triphosphate hydrolases"/>
    <property type="match status" value="1"/>
</dbReference>
<gene>
    <name evidence="3" type="ORF">GAH_01995</name>
</gene>
<evidence type="ECO:0000259" key="2">
    <source>
        <dbReference type="Pfam" id="PF00437"/>
    </source>
</evidence>
<dbReference type="AlphaFoldDB" id="A0A0F7ICW8"/>
<dbReference type="Proteomes" id="UP000034723">
    <property type="component" value="Chromosome"/>
</dbReference>
<organism evidence="3 4">
    <name type="scientific">Geoglobus ahangari</name>
    <dbReference type="NCBI Taxonomy" id="113653"/>
    <lineage>
        <taxon>Archaea</taxon>
        <taxon>Methanobacteriati</taxon>
        <taxon>Methanobacteriota</taxon>
        <taxon>Archaeoglobi</taxon>
        <taxon>Archaeoglobales</taxon>
        <taxon>Archaeoglobaceae</taxon>
        <taxon>Geoglobus</taxon>
    </lineage>
</organism>
<dbReference type="STRING" id="113653.GAH_01995"/>